<name>A0A937F4B8_9BACT</name>
<protein>
    <submittedName>
        <fullName evidence="1">TerB family tellurite resistance protein</fullName>
    </submittedName>
</protein>
<dbReference type="CDD" id="cd07177">
    <property type="entry name" value="terB_like"/>
    <property type="match status" value="1"/>
</dbReference>
<dbReference type="SUPFAM" id="SSF158682">
    <property type="entry name" value="TerB-like"/>
    <property type="match status" value="1"/>
</dbReference>
<reference evidence="1" key="1">
    <citation type="submission" date="2021-01" db="EMBL/GenBank/DDBJ databases">
        <title>Fulvivirga kasyanovii gen. nov., sp nov., a novel member of the phylum Bacteroidetes isolated from seawater in a mussel farm.</title>
        <authorList>
            <person name="Zhao L.-H."/>
            <person name="Wang Z.-J."/>
        </authorList>
    </citation>
    <scope>NUCLEOTIDE SEQUENCE</scope>
    <source>
        <strain evidence="1">2943</strain>
    </source>
</reference>
<gene>
    <name evidence="1" type="ORF">JL102_00730</name>
</gene>
<dbReference type="InterPro" id="IPR029024">
    <property type="entry name" value="TerB-like"/>
</dbReference>
<accession>A0A937F4B8</accession>
<dbReference type="EMBL" id="JAESIY010000001">
    <property type="protein sequence ID" value="MBL3654637.1"/>
    <property type="molecule type" value="Genomic_DNA"/>
</dbReference>
<dbReference type="Gene3D" id="1.10.3680.10">
    <property type="entry name" value="TerB-like"/>
    <property type="match status" value="1"/>
</dbReference>
<dbReference type="RefSeq" id="WP_202241619.1">
    <property type="nucleotide sequence ID" value="NZ_JAESIY010000001.1"/>
</dbReference>
<dbReference type="AlphaFoldDB" id="A0A937F4B8"/>
<comment type="caution">
    <text evidence="1">The sequence shown here is derived from an EMBL/GenBank/DDBJ whole genome shotgun (WGS) entry which is preliminary data.</text>
</comment>
<proteinExistence type="predicted"/>
<keyword evidence="2" id="KW-1185">Reference proteome</keyword>
<sequence length="423" mass="49825">MNPSEKGWVREFLEERKESFLFSINHKVKGQNPDQSFYGLIQPTGLMYGFPISAIDDLHQKNWDHEDKVKVILLDTFINIAELYNYSSENIDYWEFMEATMKKVNSFYNNVYPEIATSGRNWFGRAKDTFRITERVLEKRVDMAFRKSMGNFWAEFFYNTQLFHDVYIFGQWSYTNPDKVLADFFKDQKTDLSYTAVKVMAAAAHANHKVEEEERKLFQHFIENTTLPLEKRRVAKEYFDHGLGIQDIPLEKSDPWIIRKFFLELAILTVWSDKKVDQIELEFLNRFNNSLGFQSADFEHSMIAVEGFVLENWRQLDALQSKKEYEEVSDEYIQRISQVVEKYKNRVSSAIFADEILVRLIKKGVQAELTDAEKEIMRDGLVQALKQIPSFRVIAFPKEFISFKILLRIIPREVIKGVLQLAI</sequence>
<dbReference type="Proteomes" id="UP000659388">
    <property type="component" value="Unassembled WGS sequence"/>
</dbReference>
<organism evidence="1 2">
    <name type="scientific">Fulvivirga sediminis</name>
    <dbReference type="NCBI Taxonomy" id="2803949"/>
    <lineage>
        <taxon>Bacteria</taxon>
        <taxon>Pseudomonadati</taxon>
        <taxon>Bacteroidota</taxon>
        <taxon>Cytophagia</taxon>
        <taxon>Cytophagales</taxon>
        <taxon>Fulvivirgaceae</taxon>
        <taxon>Fulvivirga</taxon>
    </lineage>
</organism>
<evidence type="ECO:0000313" key="1">
    <source>
        <dbReference type="EMBL" id="MBL3654637.1"/>
    </source>
</evidence>
<evidence type="ECO:0000313" key="2">
    <source>
        <dbReference type="Proteomes" id="UP000659388"/>
    </source>
</evidence>